<protein>
    <recommendedName>
        <fullName evidence="2">histidine kinase</fullName>
        <ecNumber evidence="2">2.7.13.3</ecNumber>
    </recommendedName>
</protein>
<evidence type="ECO:0000256" key="6">
    <source>
        <dbReference type="ARBA" id="ARBA00022777"/>
    </source>
</evidence>
<organism evidence="10 11">
    <name type="scientific">Dehalobacterium formicoaceticum</name>
    <dbReference type="NCBI Taxonomy" id="51515"/>
    <lineage>
        <taxon>Bacteria</taxon>
        <taxon>Bacillati</taxon>
        <taxon>Bacillota</taxon>
        <taxon>Clostridia</taxon>
        <taxon>Eubacteriales</taxon>
        <taxon>Peptococcaceae</taxon>
        <taxon>Dehalobacterium</taxon>
    </lineage>
</organism>
<evidence type="ECO:0000256" key="8">
    <source>
        <dbReference type="ARBA" id="ARBA00023012"/>
    </source>
</evidence>
<dbReference type="InterPro" id="IPR036890">
    <property type="entry name" value="HATPase_C_sf"/>
</dbReference>
<gene>
    <name evidence="10" type="ORF">NVS47_09120</name>
</gene>
<evidence type="ECO:0000256" key="3">
    <source>
        <dbReference type="ARBA" id="ARBA00022553"/>
    </source>
</evidence>
<proteinExistence type="predicted"/>
<evidence type="ECO:0000256" key="2">
    <source>
        <dbReference type="ARBA" id="ARBA00012438"/>
    </source>
</evidence>
<dbReference type="PROSITE" id="PS50109">
    <property type="entry name" value="HIS_KIN"/>
    <property type="match status" value="1"/>
</dbReference>
<evidence type="ECO:0000313" key="10">
    <source>
        <dbReference type="EMBL" id="MCR6545666.1"/>
    </source>
</evidence>
<dbReference type="CDD" id="cd00082">
    <property type="entry name" value="HisKA"/>
    <property type="match status" value="1"/>
</dbReference>
<dbReference type="PRINTS" id="PR00344">
    <property type="entry name" value="BCTRLSENSOR"/>
</dbReference>
<dbReference type="InterPro" id="IPR036097">
    <property type="entry name" value="HisK_dim/P_sf"/>
</dbReference>
<evidence type="ECO:0000256" key="5">
    <source>
        <dbReference type="ARBA" id="ARBA00022741"/>
    </source>
</evidence>
<dbReference type="GO" id="GO:0005524">
    <property type="term" value="F:ATP binding"/>
    <property type="evidence" value="ECO:0007669"/>
    <property type="project" value="UniProtKB-KW"/>
</dbReference>
<keyword evidence="6" id="KW-0418">Kinase</keyword>
<dbReference type="InterPro" id="IPR035965">
    <property type="entry name" value="PAS-like_dom_sf"/>
</dbReference>
<name>A0ABT1Y7K5_9FIRM</name>
<evidence type="ECO:0000259" key="9">
    <source>
        <dbReference type="PROSITE" id="PS50109"/>
    </source>
</evidence>
<dbReference type="Pfam" id="PF00512">
    <property type="entry name" value="HisKA"/>
    <property type="match status" value="1"/>
</dbReference>
<evidence type="ECO:0000256" key="7">
    <source>
        <dbReference type="ARBA" id="ARBA00022840"/>
    </source>
</evidence>
<evidence type="ECO:0000313" key="11">
    <source>
        <dbReference type="Proteomes" id="UP001524944"/>
    </source>
</evidence>
<dbReference type="Pfam" id="PF02518">
    <property type="entry name" value="HATPase_c"/>
    <property type="match status" value="1"/>
</dbReference>
<dbReference type="Proteomes" id="UP001524944">
    <property type="component" value="Unassembled WGS sequence"/>
</dbReference>
<sequence length="478" mass="53606">MEKSNYQLLFESTDEGISILEKVDTGPNSPINFKYILTNPAFDKITGLTDIIGKTINEVLPDMNENTLQTIDQLLVAGQSARFEAYDKALGRWFSTYAFPIGDPELKRIALIFNDISALKESEKTVIPTQERQRFMDLLEMFPFKIGIFNPAYQVLFSNQAFRERFGESDGQPCHKYIWGLDKPCSSCQTFDVFETNKPNHWLYATQDGSVIDVHALPFADPEGSPLVMEIIRDITEQINMEEGIARLDRLNLVGEMAASIGHEIRNPMTSVRGFLQLLGAKSEYQNDRQFFDLMIEELDRANSIITEYLSMAKDKKINLQDQHLDDLIETIYPMILADANLHEINVFLELKNPPAVLIDGSEIKQMILNLVRNGMESMDANGKLTIGTFQEGNESVLFVQDEGTGLPPEIIENLGRPFVTTKEGGTGLGLAICYSIAARHNAKIRYRTGSRGTTFYVHFPLPGSLPGAQTLNNPSAS</sequence>
<dbReference type="Gene3D" id="3.30.565.10">
    <property type="entry name" value="Histidine kinase-like ATPase, C-terminal domain"/>
    <property type="match status" value="1"/>
</dbReference>
<evidence type="ECO:0000256" key="4">
    <source>
        <dbReference type="ARBA" id="ARBA00022679"/>
    </source>
</evidence>
<dbReference type="RefSeq" id="WP_257913245.1">
    <property type="nucleotide sequence ID" value="NZ_JANPWE010000004.1"/>
</dbReference>
<dbReference type="SMART" id="SM00387">
    <property type="entry name" value="HATPase_c"/>
    <property type="match status" value="1"/>
</dbReference>
<dbReference type="Gene3D" id="1.10.287.130">
    <property type="match status" value="1"/>
</dbReference>
<dbReference type="Pfam" id="PF13188">
    <property type="entry name" value="PAS_8"/>
    <property type="match status" value="1"/>
</dbReference>
<keyword evidence="4" id="KW-0808">Transferase</keyword>
<dbReference type="InterPro" id="IPR000014">
    <property type="entry name" value="PAS"/>
</dbReference>
<dbReference type="InterPro" id="IPR003661">
    <property type="entry name" value="HisK_dim/P_dom"/>
</dbReference>
<dbReference type="SUPFAM" id="SSF55785">
    <property type="entry name" value="PYP-like sensor domain (PAS domain)"/>
    <property type="match status" value="2"/>
</dbReference>
<accession>A0ABT1Y7K5</accession>
<keyword evidence="7 10" id="KW-0067">ATP-binding</keyword>
<dbReference type="PANTHER" id="PTHR43065">
    <property type="entry name" value="SENSOR HISTIDINE KINASE"/>
    <property type="match status" value="1"/>
</dbReference>
<dbReference type="EC" id="2.7.13.3" evidence="2"/>
<comment type="caution">
    <text evidence="10">The sequence shown here is derived from an EMBL/GenBank/DDBJ whole genome shotgun (WGS) entry which is preliminary data.</text>
</comment>
<keyword evidence="3" id="KW-0597">Phosphoprotein</keyword>
<comment type="catalytic activity">
    <reaction evidence="1">
        <text>ATP + protein L-histidine = ADP + protein N-phospho-L-histidine.</text>
        <dbReference type="EC" id="2.7.13.3"/>
    </reaction>
</comment>
<feature type="domain" description="Histidine kinase" evidence="9">
    <location>
        <begin position="260"/>
        <end position="464"/>
    </location>
</feature>
<dbReference type="InterPro" id="IPR004358">
    <property type="entry name" value="Sig_transdc_His_kin-like_C"/>
</dbReference>
<dbReference type="EMBL" id="JANPWE010000004">
    <property type="protein sequence ID" value="MCR6545666.1"/>
    <property type="molecule type" value="Genomic_DNA"/>
</dbReference>
<dbReference type="Pfam" id="PF13426">
    <property type="entry name" value="PAS_9"/>
    <property type="match status" value="1"/>
</dbReference>
<keyword evidence="8" id="KW-0902">Two-component regulatory system</keyword>
<dbReference type="SMART" id="SM00388">
    <property type="entry name" value="HisKA"/>
    <property type="match status" value="1"/>
</dbReference>
<dbReference type="PANTHER" id="PTHR43065:SF46">
    <property type="entry name" value="C4-DICARBOXYLATE TRANSPORT SENSOR PROTEIN DCTB"/>
    <property type="match status" value="1"/>
</dbReference>
<dbReference type="SUPFAM" id="SSF47384">
    <property type="entry name" value="Homodimeric domain of signal transducing histidine kinase"/>
    <property type="match status" value="1"/>
</dbReference>
<reference evidence="10 11" key="1">
    <citation type="submission" date="2022-08" db="EMBL/GenBank/DDBJ databases">
        <title>Proteogenomics of the novel Dehalobacterium formicoaceticum strain EZ94 highlights a key role of methyltransferases during anaerobic dichloromethane degradation.</title>
        <authorList>
            <person name="Wasmund K."/>
        </authorList>
    </citation>
    <scope>NUCLEOTIDE SEQUENCE [LARGE SCALE GENOMIC DNA]</scope>
    <source>
        <strain evidence="10 11">EZ94</strain>
    </source>
</reference>
<dbReference type="InterPro" id="IPR005467">
    <property type="entry name" value="His_kinase_dom"/>
</dbReference>
<keyword evidence="11" id="KW-1185">Reference proteome</keyword>
<dbReference type="InterPro" id="IPR003594">
    <property type="entry name" value="HATPase_dom"/>
</dbReference>
<evidence type="ECO:0000256" key="1">
    <source>
        <dbReference type="ARBA" id="ARBA00000085"/>
    </source>
</evidence>
<keyword evidence="5" id="KW-0547">Nucleotide-binding</keyword>
<dbReference type="Gene3D" id="3.30.450.20">
    <property type="entry name" value="PAS domain"/>
    <property type="match status" value="2"/>
</dbReference>
<dbReference type="SUPFAM" id="SSF55874">
    <property type="entry name" value="ATPase domain of HSP90 chaperone/DNA topoisomerase II/histidine kinase"/>
    <property type="match status" value="1"/>
</dbReference>